<dbReference type="EMBL" id="JANSHE010000501">
    <property type="protein sequence ID" value="KAJ3010038.1"/>
    <property type="molecule type" value="Genomic_DNA"/>
</dbReference>
<reference evidence="1" key="1">
    <citation type="submission" date="2022-08" db="EMBL/GenBank/DDBJ databases">
        <title>Genome Sequence of Pycnoporus sanguineus.</title>
        <authorList>
            <person name="Buettner E."/>
        </authorList>
    </citation>
    <scope>NUCLEOTIDE SEQUENCE</scope>
    <source>
        <strain evidence="1">CG-C14</strain>
    </source>
</reference>
<accession>A0ACC1Q327</accession>
<sequence length="1265" mass="138260">MSAIVTGTASARRLSPLLSLSLLTPSPSLPKSTRGLLLRAGAAMSNPSDNLRAAYHQLEGSVTAGLRTFHGDAVRLGELTSQILALGAAAAMHRIALPGAEYAVLQRSLADMLSAVQSASSQHASAAINRTPLVVCERVKTGKRGRPRVEIDPTFLQVALDLRGPSQLGKLLKCTPRTVRRRALEQGLVPAGAPVRMPVISPDGSTSFVYSSSSRPVSTMTDAELDAAVASILTSFPAFGRRMLHGHLKANGHNVPRRRIDEAYIRVRGVPSSFGVRNRIVRRTYSVPGPLSLVHHDGQHGLIHWKLVIHCFIDGYSRHVLGIRVHDNNRASTVLDLFLDCVSTHGTPSRVRGDHGTENLGVAQWMEEQRGTDRGSYIWGRSVHNTRIERLWYDVTNAFGKKWKLFFLELERQHGLDTTIPAHVWLLHHLFLAAINQDALEWADAWNAHPLSLPGGGARSPRDMFIFGMLEHGAHGIEGFMLQEPPVEDLEHYGVDWEAMDDPVLMSHFEQHNPSSASGGAPFQAVTGPPHLSDVPCQAPGCPFSLEQVHALDSRLASLVDLSSQDMGVLSESDFDVLLQSAFKSSSFEIYVTIVMSNGRRRKRGRGRKTSLGSRNERSERARRHERRELIQQEHQQQTSSSSHDGTSAHRVPEQPTVATTPRAQRSYTEGYFSGSSPLTPVSDSRMPSCSTPTRAREADGSQPLSRHSSQGLGAYDVPLRSLLSGSLPVIPALQFYEPSSQLSQSGIFSEVQTLLPVSPAAELSVHEDGLCDWLTQVDTFGVPSLLPESQESSSHMPLPPWTQPAVAQSSCLDSPIGGEHLMEPSATQNANAMSEHSPIRDALGNGTNPDSRHPSFVMPAMRFNAPSHHSALRSGTDNLDRPNGMLDMFQRIVDVQQEQRQPCLGPQIAHAPRTSMVTPTPDEEQALAFPGRIRSLDQSAVGNSPVIVFLGLHSNLNCGQLSRPLDCIIELDLLCDMQSLTATITLYDTFQAIMAGTHSSGQYLRHLRVNGAASQEHYVASSQVPVSVANSDFKAPHHGFREHGSLAQCLGDRVTRLRSARRDSSIMADLLQTQGLTVADCHVFVLYVFGLDFAPALGNPPVTPSSVPQANIDPSTSTLAIAPPPAPSTSVDEYLSTRFNVLKHELDTLHSERNDPSAYKSIQQIQAIIEVARSLGLSQTVRSVKVTPDITITWNDLPGWVPGLPVRSARNIRTKVEKVKSFNQWLQRSSLEELRATYGANALFEQVPLLFSGTLDHPRVQNYP</sequence>
<proteinExistence type="predicted"/>
<organism evidence="1 2">
    <name type="scientific">Trametes sanguinea</name>
    <dbReference type="NCBI Taxonomy" id="158606"/>
    <lineage>
        <taxon>Eukaryota</taxon>
        <taxon>Fungi</taxon>
        <taxon>Dikarya</taxon>
        <taxon>Basidiomycota</taxon>
        <taxon>Agaricomycotina</taxon>
        <taxon>Agaricomycetes</taxon>
        <taxon>Polyporales</taxon>
        <taxon>Polyporaceae</taxon>
        <taxon>Trametes</taxon>
    </lineage>
</organism>
<keyword evidence="2" id="KW-1185">Reference proteome</keyword>
<gene>
    <name evidence="1" type="ORF">NUW54_g2607</name>
</gene>
<dbReference type="Proteomes" id="UP001144978">
    <property type="component" value="Unassembled WGS sequence"/>
</dbReference>
<name>A0ACC1Q327_9APHY</name>
<evidence type="ECO:0000313" key="1">
    <source>
        <dbReference type="EMBL" id="KAJ3010038.1"/>
    </source>
</evidence>
<comment type="caution">
    <text evidence="1">The sequence shown here is derived from an EMBL/GenBank/DDBJ whole genome shotgun (WGS) entry which is preliminary data.</text>
</comment>
<evidence type="ECO:0000313" key="2">
    <source>
        <dbReference type="Proteomes" id="UP001144978"/>
    </source>
</evidence>
<protein>
    <submittedName>
        <fullName evidence="1">Uncharacterized protein</fullName>
    </submittedName>
</protein>